<name>A0AAP0R0H4_9ROSI</name>
<dbReference type="EMBL" id="JBCGBO010000001">
    <property type="protein sequence ID" value="KAK9229530.1"/>
    <property type="molecule type" value="Genomic_DNA"/>
</dbReference>
<dbReference type="PANTHER" id="PTHR47872">
    <property type="entry name" value="NUCLEAR RNA EXPORT FACTOR SDE5-RELATED"/>
    <property type="match status" value="1"/>
</dbReference>
<reference evidence="2 3" key="1">
    <citation type="submission" date="2024-05" db="EMBL/GenBank/DDBJ databases">
        <title>Haplotype-resolved chromosome-level genome assembly of Huyou (Citrus changshanensis).</title>
        <authorList>
            <person name="Miao C."/>
            <person name="Chen W."/>
            <person name="Wu Y."/>
            <person name="Wang L."/>
            <person name="Zhao S."/>
            <person name="Grierson D."/>
            <person name="Xu C."/>
            <person name="Chen K."/>
        </authorList>
    </citation>
    <scope>NUCLEOTIDE SEQUENCE [LARGE SCALE GENOMIC DNA]</scope>
    <source>
        <strain evidence="2">01-14</strain>
        <tissue evidence="2">Leaf</tissue>
    </source>
</reference>
<dbReference type="Proteomes" id="UP001428341">
    <property type="component" value="Unassembled WGS sequence"/>
</dbReference>
<dbReference type="PANTHER" id="PTHR47872:SF3">
    <property type="entry name" value="NUCLEAR RNA EXPORT FACTOR SDE5 ISOFORM X1"/>
    <property type="match status" value="1"/>
</dbReference>
<comment type="caution">
    <text evidence="2">The sequence shown here is derived from an EMBL/GenBank/DDBJ whole genome shotgun (WGS) entry which is preliminary data.</text>
</comment>
<dbReference type="AlphaFoldDB" id="A0AAP0R0H4"/>
<protein>
    <submittedName>
        <fullName evidence="2">Uncharacterized protein</fullName>
    </submittedName>
</protein>
<sequence length="115" mass="13145">MVPFWDSSFARLQFGYVHDRQYFANTSTSSVHPSAGEARGKESSKSSNSNISENLFMQMENLDLLRQNSVGYLERDMKDFPFKLLGEGFQLNRDVIKEVLDSCGYDMQNVRTISS</sequence>
<keyword evidence="3" id="KW-1185">Reference proteome</keyword>
<proteinExistence type="predicted"/>
<gene>
    <name evidence="2" type="ORF">WN944_022493</name>
</gene>
<evidence type="ECO:0000313" key="3">
    <source>
        <dbReference type="Proteomes" id="UP001428341"/>
    </source>
</evidence>
<accession>A0AAP0R0H4</accession>
<feature type="region of interest" description="Disordered" evidence="1">
    <location>
        <begin position="27"/>
        <end position="50"/>
    </location>
</feature>
<evidence type="ECO:0000256" key="1">
    <source>
        <dbReference type="SAM" id="MobiDB-lite"/>
    </source>
</evidence>
<organism evidence="2 3">
    <name type="scientific">Citrus x changshan-huyou</name>
    <dbReference type="NCBI Taxonomy" id="2935761"/>
    <lineage>
        <taxon>Eukaryota</taxon>
        <taxon>Viridiplantae</taxon>
        <taxon>Streptophyta</taxon>
        <taxon>Embryophyta</taxon>
        <taxon>Tracheophyta</taxon>
        <taxon>Spermatophyta</taxon>
        <taxon>Magnoliopsida</taxon>
        <taxon>eudicotyledons</taxon>
        <taxon>Gunneridae</taxon>
        <taxon>Pentapetalae</taxon>
        <taxon>rosids</taxon>
        <taxon>malvids</taxon>
        <taxon>Sapindales</taxon>
        <taxon>Rutaceae</taxon>
        <taxon>Aurantioideae</taxon>
        <taxon>Citrus</taxon>
    </lineage>
</organism>
<evidence type="ECO:0000313" key="2">
    <source>
        <dbReference type="EMBL" id="KAK9229530.1"/>
    </source>
</evidence>